<dbReference type="GO" id="GO:0009279">
    <property type="term" value="C:cell outer membrane"/>
    <property type="evidence" value="ECO:0007669"/>
    <property type="project" value="UniProtKB-SubCell"/>
</dbReference>
<dbReference type="PANTHER" id="PTHR34501:SF9">
    <property type="entry name" value="MAJOR OUTER MEMBRANE PROTEIN P.IA"/>
    <property type="match status" value="1"/>
</dbReference>
<dbReference type="PRINTS" id="PR00184">
    <property type="entry name" value="NEISSPPORIN"/>
</dbReference>
<keyword evidence="14" id="KW-1185">Reference proteome</keyword>
<evidence type="ECO:0000256" key="2">
    <source>
        <dbReference type="ARBA" id="ARBA00011233"/>
    </source>
</evidence>
<accession>A0A0F5K190</accession>
<evidence type="ECO:0000256" key="7">
    <source>
        <dbReference type="ARBA" id="ARBA00023065"/>
    </source>
</evidence>
<dbReference type="InterPro" id="IPR001702">
    <property type="entry name" value="Porin_Gram-ve"/>
</dbReference>
<feature type="chain" id="PRO_5002491060" evidence="11">
    <location>
        <begin position="23"/>
        <end position="383"/>
    </location>
</feature>
<dbReference type="CDD" id="cd00342">
    <property type="entry name" value="gram_neg_porins"/>
    <property type="match status" value="1"/>
</dbReference>
<dbReference type="Gene3D" id="2.40.160.10">
    <property type="entry name" value="Porin"/>
    <property type="match status" value="1"/>
</dbReference>
<evidence type="ECO:0000313" key="14">
    <source>
        <dbReference type="Proteomes" id="UP000033618"/>
    </source>
</evidence>
<dbReference type="SUPFAM" id="SSF56935">
    <property type="entry name" value="Porins"/>
    <property type="match status" value="1"/>
</dbReference>
<name>A0A0F5K190_9BURK</name>
<keyword evidence="6 11" id="KW-0732">Signal</keyword>
<dbReference type="Pfam" id="PF13609">
    <property type="entry name" value="Porin_4"/>
    <property type="match status" value="1"/>
</dbReference>
<dbReference type="InterPro" id="IPR023614">
    <property type="entry name" value="Porin_dom_sf"/>
</dbReference>
<organism evidence="13 14">
    <name type="scientific">Robbsia andropogonis</name>
    <dbReference type="NCBI Taxonomy" id="28092"/>
    <lineage>
        <taxon>Bacteria</taxon>
        <taxon>Pseudomonadati</taxon>
        <taxon>Pseudomonadota</taxon>
        <taxon>Betaproteobacteria</taxon>
        <taxon>Burkholderiales</taxon>
        <taxon>Burkholderiaceae</taxon>
        <taxon>Robbsia</taxon>
    </lineage>
</organism>
<dbReference type="PRINTS" id="PR00182">
    <property type="entry name" value="ECOLNEIPORIN"/>
</dbReference>
<evidence type="ECO:0000256" key="8">
    <source>
        <dbReference type="ARBA" id="ARBA00023114"/>
    </source>
</evidence>
<gene>
    <name evidence="13" type="ORF">WM40_09615</name>
</gene>
<sequence length="383" mass="39635">MKKTLMAAALAGASAFAINAHAQSSVTLYGALDAGLVYTNNASNGAKWAEGSSNLSNSYWGLRGSEDLGGGLHALFTLENGFNLNSGTSTESGTEFNRQAYVGLKSDQYGTFTLGRQYSSAVDFLGPLSASGQGYGNNLAAHPFNNDDLNAISSIKNAVKYRSANYNGLEFGGMYGFSNASGFSNNRAYSAGVSYNNGPISASASYLQQNNGGKTSGGATTLGNGSATVAADLQRTFGAGLNYSFGPATLGFVYTNTHLDGIGGIELGGNTYGGLNGSNLHLSNYEVNGRYALTPALNLSAAYTFTDGKASGANGTGHPKWQQVTLQSDYSLSKRTDVYLEGVYQRATGSLGNGVSNFAAIGSLSPSSTGNQVAVTLGMRHRF</sequence>
<keyword evidence="9" id="KW-0472">Membrane</keyword>
<comment type="subunit">
    <text evidence="2">Homotrimer.</text>
</comment>
<dbReference type="PATRIC" id="fig|28092.6.peg.2265"/>
<dbReference type="InterPro" id="IPR050298">
    <property type="entry name" value="Gram-neg_bact_OMP"/>
</dbReference>
<comment type="subcellular location">
    <subcellularLocation>
        <location evidence="1">Cell outer membrane</location>
        <topology evidence="1">Multi-pass membrane protein</topology>
    </subcellularLocation>
</comment>
<evidence type="ECO:0000256" key="11">
    <source>
        <dbReference type="SAM" id="SignalP"/>
    </source>
</evidence>
<evidence type="ECO:0000259" key="12">
    <source>
        <dbReference type="Pfam" id="PF13609"/>
    </source>
</evidence>
<evidence type="ECO:0000256" key="6">
    <source>
        <dbReference type="ARBA" id="ARBA00022729"/>
    </source>
</evidence>
<comment type="caution">
    <text evidence="13">The sequence shown here is derived from an EMBL/GenBank/DDBJ whole genome shotgun (WGS) entry which is preliminary data.</text>
</comment>
<evidence type="ECO:0000256" key="3">
    <source>
        <dbReference type="ARBA" id="ARBA00022448"/>
    </source>
</evidence>
<keyword evidence="4" id="KW-1134">Transmembrane beta strand</keyword>
<dbReference type="InterPro" id="IPR033900">
    <property type="entry name" value="Gram_neg_porin_domain"/>
</dbReference>
<dbReference type="GO" id="GO:0034220">
    <property type="term" value="P:monoatomic ion transmembrane transport"/>
    <property type="evidence" value="ECO:0007669"/>
    <property type="project" value="InterPro"/>
</dbReference>
<evidence type="ECO:0000256" key="9">
    <source>
        <dbReference type="ARBA" id="ARBA00023136"/>
    </source>
</evidence>
<dbReference type="STRING" id="28092.WM40_09615"/>
<evidence type="ECO:0000256" key="5">
    <source>
        <dbReference type="ARBA" id="ARBA00022692"/>
    </source>
</evidence>
<feature type="domain" description="Porin" evidence="12">
    <location>
        <begin position="9"/>
        <end position="348"/>
    </location>
</feature>
<protein>
    <submittedName>
        <fullName evidence="13">Membrane protein</fullName>
    </submittedName>
</protein>
<dbReference type="EMBL" id="LAQU01000007">
    <property type="protein sequence ID" value="KKB63891.1"/>
    <property type="molecule type" value="Genomic_DNA"/>
</dbReference>
<keyword evidence="5" id="KW-0812">Transmembrane</keyword>
<dbReference type="GO" id="GO:0046930">
    <property type="term" value="C:pore complex"/>
    <property type="evidence" value="ECO:0007669"/>
    <property type="project" value="UniProtKB-KW"/>
</dbReference>
<dbReference type="InterPro" id="IPR002299">
    <property type="entry name" value="Porin_Neis"/>
</dbReference>
<dbReference type="GO" id="GO:0015288">
    <property type="term" value="F:porin activity"/>
    <property type="evidence" value="ECO:0007669"/>
    <property type="project" value="UniProtKB-KW"/>
</dbReference>
<dbReference type="OrthoDB" id="8982743at2"/>
<dbReference type="AlphaFoldDB" id="A0A0F5K190"/>
<keyword evidence="7" id="KW-0406">Ion transport</keyword>
<dbReference type="RefSeq" id="WP_024902094.1">
    <property type="nucleotide sequence ID" value="NZ_CADFGU010000001.1"/>
</dbReference>
<dbReference type="PANTHER" id="PTHR34501">
    <property type="entry name" value="PROTEIN YDDL-RELATED"/>
    <property type="match status" value="1"/>
</dbReference>
<evidence type="ECO:0000256" key="1">
    <source>
        <dbReference type="ARBA" id="ARBA00004571"/>
    </source>
</evidence>
<proteinExistence type="predicted"/>
<evidence type="ECO:0000313" key="13">
    <source>
        <dbReference type="EMBL" id="KKB63891.1"/>
    </source>
</evidence>
<evidence type="ECO:0000256" key="4">
    <source>
        <dbReference type="ARBA" id="ARBA00022452"/>
    </source>
</evidence>
<keyword evidence="3" id="KW-0813">Transport</keyword>
<dbReference type="Proteomes" id="UP000033618">
    <property type="component" value="Unassembled WGS sequence"/>
</dbReference>
<keyword evidence="10" id="KW-0998">Cell outer membrane</keyword>
<evidence type="ECO:0000256" key="10">
    <source>
        <dbReference type="ARBA" id="ARBA00023237"/>
    </source>
</evidence>
<keyword evidence="8" id="KW-0626">Porin</keyword>
<feature type="signal peptide" evidence="11">
    <location>
        <begin position="1"/>
        <end position="22"/>
    </location>
</feature>
<reference evidence="13 14" key="1">
    <citation type="submission" date="2015-03" db="EMBL/GenBank/DDBJ databases">
        <title>Draft Genome Sequence of Burkholderia andropogonis type strain ICMP2807, isolated from Sorghum bicolor.</title>
        <authorList>
            <person name="Lopes-Santos L."/>
            <person name="Castro D.B."/>
            <person name="Ottoboni L.M."/>
            <person name="Park D."/>
            <person name="Weirc B.S."/>
            <person name="Destefano S.A."/>
        </authorList>
    </citation>
    <scope>NUCLEOTIDE SEQUENCE [LARGE SCALE GENOMIC DNA]</scope>
    <source>
        <strain evidence="13 14">ICMP2807</strain>
    </source>
</reference>